<dbReference type="Pfam" id="PF00271">
    <property type="entry name" value="Helicase_C"/>
    <property type="match status" value="1"/>
</dbReference>
<keyword evidence="2" id="KW-0547">Nucleotide-binding</keyword>
<evidence type="ECO:0000313" key="9">
    <source>
        <dbReference type="EMBL" id="KNZ45420.1"/>
    </source>
</evidence>
<evidence type="ECO:0000256" key="2">
    <source>
        <dbReference type="ARBA" id="ARBA00022741"/>
    </source>
</evidence>
<dbReference type="CDD" id="cd18791">
    <property type="entry name" value="SF2_C_RHA"/>
    <property type="match status" value="1"/>
</dbReference>
<dbReference type="GO" id="GO:0004386">
    <property type="term" value="F:helicase activity"/>
    <property type="evidence" value="ECO:0007669"/>
    <property type="project" value="UniProtKB-KW"/>
</dbReference>
<feature type="domain" description="Helicase C-terminal" evidence="8">
    <location>
        <begin position="768"/>
        <end position="925"/>
    </location>
</feature>
<dbReference type="VEuPathDB" id="FungiDB:VP01_813g3"/>
<feature type="region of interest" description="Disordered" evidence="6">
    <location>
        <begin position="723"/>
        <end position="756"/>
    </location>
</feature>
<dbReference type="FunFam" id="3.40.50.300:FF:001555">
    <property type="entry name" value="Putative ATP-dependent RNA helicase"/>
    <property type="match status" value="1"/>
</dbReference>
<feature type="compositionally biased region" description="Basic and acidic residues" evidence="6">
    <location>
        <begin position="88"/>
        <end position="97"/>
    </location>
</feature>
<dbReference type="GO" id="GO:0005524">
    <property type="term" value="F:ATP binding"/>
    <property type="evidence" value="ECO:0007669"/>
    <property type="project" value="UniProtKB-KW"/>
</dbReference>
<feature type="region of interest" description="Disordered" evidence="6">
    <location>
        <begin position="47"/>
        <end position="105"/>
    </location>
</feature>
<reference evidence="9 10" key="1">
    <citation type="submission" date="2015-08" db="EMBL/GenBank/DDBJ databases">
        <title>Next Generation Sequencing and Analysis of the Genome of Puccinia sorghi L Schw, the Causal Agent of Maize Common Rust.</title>
        <authorList>
            <person name="Rochi L."/>
            <person name="Burguener G."/>
            <person name="Darino M."/>
            <person name="Turjanski A."/>
            <person name="Kreff E."/>
            <person name="Dieguez M.J."/>
            <person name="Sacco F."/>
        </authorList>
    </citation>
    <scope>NUCLEOTIDE SEQUENCE [LARGE SCALE GENOMIC DNA]</scope>
    <source>
        <strain evidence="9 10">RO10H11247</strain>
    </source>
</reference>
<dbReference type="OrthoDB" id="10253254at2759"/>
<dbReference type="FunFam" id="3.40.50.300:FF:002693">
    <property type="entry name" value="Predicted protein"/>
    <property type="match status" value="1"/>
</dbReference>
<dbReference type="Gene3D" id="1.20.120.1080">
    <property type="match status" value="1"/>
</dbReference>
<dbReference type="SUPFAM" id="SSF52540">
    <property type="entry name" value="P-loop containing nucleoside triphosphate hydrolases"/>
    <property type="match status" value="1"/>
</dbReference>
<organism evidence="9 10">
    <name type="scientific">Puccinia sorghi</name>
    <dbReference type="NCBI Taxonomy" id="27349"/>
    <lineage>
        <taxon>Eukaryota</taxon>
        <taxon>Fungi</taxon>
        <taxon>Dikarya</taxon>
        <taxon>Basidiomycota</taxon>
        <taxon>Pucciniomycotina</taxon>
        <taxon>Pucciniomycetes</taxon>
        <taxon>Pucciniales</taxon>
        <taxon>Pucciniaceae</taxon>
        <taxon>Puccinia</taxon>
    </lineage>
</organism>
<dbReference type="SMART" id="SM00847">
    <property type="entry name" value="HA2"/>
    <property type="match status" value="1"/>
</dbReference>
<evidence type="ECO:0000259" key="7">
    <source>
        <dbReference type="PROSITE" id="PS51192"/>
    </source>
</evidence>
<feature type="region of interest" description="Disordered" evidence="6">
    <location>
        <begin position="142"/>
        <end position="339"/>
    </location>
</feature>
<name>A0A0L6UCA1_9BASI</name>
<evidence type="ECO:0000256" key="6">
    <source>
        <dbReference type="SAM" id="MobiDB-lite"/>
    </source>
</evidence>
<feature type="compositionally biased region" description="Basic and acidic residues" evidence="6">
    <location>
        <begin position="732"/>
        <end position="743"/>
    </location>
</feature>
<dbReference type="SMART" id="SM00487">
    <property type="entry name" value="DEXDc"/>
    <property type="match status" value="1"/>
</dbReference>
<dbReference type="GO" id="GO:0003723">
    <property type="term" value="F:RNA binding"/>
    <property type="evidence" value="ECO:0007669"/>
    <property type="project" value="TreeGrafter"/>
</dbReference>
<accession>A0A0L6UCA1</accession>
<feature type="region of interest" description="Disordered" evidence="6">
    <location>
        <begin position="382"/>
        <end position="414"/>
    </location>
</feature>
<dbReference type="Proteomes" id="UP000037035">
    <property type="component" value="Unassembled WGS sequence"/>
</dbReference>
<dbReference type="STRING" id="27349.A0A0L6UCA1"/>
<feature type="compositionally biased region" description="Polar residues" evidence="6">
    <location>
        <begin position="299"/>
        <end position="312"/>
    </location>
</feature>
<evidence type="ECO:0000313" key="10">
    <source>
        <dbReference type="Proteomes" id="UP000037035"/>
    </source>
</evidence>
<dbReference type="Pfam" id="PF21010">
    <property type="entry name" value="HA2_C"/>
    <property type="match status" value="1"/>
</dbReference>
<feature type="domain" description="Helicase ATP-binding" evidence="7">
    <location>
        <begin position="463"/>
        <end position="638"/>
    </location>
</feature>
<dbReference type="InterPro" id="IPR001650">
    <property type="entry name" value="Helicase_C-like"/>
</dbReference>
<evidence type="ECO:0000256" key="3">
    <source>
        <dbReference type="ARBA" id="ARBA00022801"/>
    </source>
</evidence>
<feature type="compositionally biased region" description="Basic and acidic residues" evidence="6">
    <location>
        <begin position="56"/>
        <end position="78"/>
    </location>
</feature>
<dbReference type="Gene3D" id="3.40.50.300">
    <property type="entry name" value="P-loop containing nucleotide triphosphate hydrolases"/>
    <property type="match status" value="3"/>
</dbReference>
<dbReference type="PANTHER" id="PTHR18934:SF99">
    <property type="entry name" value="ATP-DEPENDENT RNA HELICASE DHX37-RELATED"/>
    <property type="match status" value="1"/>
</dbReference>
<proteinExistence type="inferred from homology"/>
<dbReference type="InterPro" id="IPR007502">
    <property type="entry name" value="Helicase-assoc_dom"/>
</dbReference>
<comment type="similarity">
    <text evidence="1">Belongs to the DEAD box helicase family. DEAH subfamily.</text>
</comment>
<feature type="compositionally biased region" description="Low complexity" evidence="6">
    <location>
        <begin position="286"/>
        <end position="298"/>
    </location>
</feature>
<dbReference type="GO" id="GO:0016787">
    <property type="term" value="F:hydrolase activity"/>
    <property type="evidence" value="ECO:0007669"/>
    <property type="project" value="UniProtKB-KW"/>
</dbReference>
<keyword evidence="3" id="KW-0378">Hydrolase</keyword>
<dbReference type="PROSITE" id="PS51192">
    <property type="entry name" value="HELICASE_ATP_BIND_1"/>
    <property type="match status" value="1"/>
</dbReference>
<dbReference type="EMBL" id="LAVV01013649">
    <property type="protein sequence ID" value="KNZ45420.1"/>
    <property type="molecule type" value="Genomic_DNA"/>
</dbReference>
<evidence type="ECO:0008006" key="11">
    <source>
        <dbReference type="Google" id="ProtNLM"/>
    </source>
</evidence>
<feature type="compositionally biased region" description="Basic residues" evidence="6">
    <location>
        <begin position="257"/>
        <end position="266"/>
    </location>
</feature>
<evidence type="ECO:0000256" key="4">
    <source>
        <dbReference type="ARBA" id="ARBA00022806"/>
    </source>
</evidence>
<dbReference type="GO" id="GO:0000462">
    <property type="term" value="P:maturation of SSU-rRNA from tricistronic rRNA transcript (SSU-rRNA, 5.8S rRNA, LSU-rRNA)"/>
    <property type="evidence" value="ECO:0007669"/>
    <property type="project" value="TreeGrafter"/>
</dbReference>
<dbReference type="PROSITE" id="PS00690">
    <property type="entry name" value="DEAH_ATP_HELICASE"/>
    <property type="match status" value="1"/>
</dbReference>
<protein>
    <recommendedName>
        <fullName evidence="11">Adenosinetriphosphatase</fullName>
    </recommendedName>
</protein>
<feature type="compositionally biased region" description="Acidic residues" evidence="6">
    <location>
        <begin position="272"/>
        <end position="284"/>
    </location>
</feature>
<dbReference type="InterPro" id="IPR011709">
    <property type="entry name" value="DEAD-box_helicase_OB_fold"/>
</dbReference>
<dbReference type="FunFam" id="1.20.120.1080:FF:000045">
    <property type="entry name" value="Uncharacterized protein"/>
    <property type="match status" value="1"/>
</dbReference>
<dbReference type="CDD" id="cd17982">
    <property type="entry name" value="DEXHc_DHX37"/>
    <property type="match status" value="1"/>
</dbReference>
<evidence type="ECO:0000259" key="8">
    <source>
        <dbReference type="PROSITE" id="PS51194"/>
    </source>
</evidence>
<dbReference type="Pfam" id="PF07717">
    <property type="entry name" value="OB_NTP_bind"/>
    <property type="match status" value="1"/>
</dbReference>
<keyword evidence="10" id="KW-1185">Reference proteome</keyword>
<dbReference type="GO" id="GO:1990904">
    <property type="term" value="C:ribonucleoprotein complex"/>
    <property type="evidence" value="ECO:0007669"/>
    <property type="project" value="UniProtKB-ARBA"/>
</dbReference>
<gene>
    <name evidence="9" type="ORF">VP01_813g3</name>
</gene>
<dbReference type="SMART" id="SM00490">
    <property type="entry name" value="HELICc"/>
    <property type="match status" value="1"/>
</dbReference>
<dbReference type="InterPro" id="IPR002464">
    <property type="entry name" value="DNA/RNA_helicase_DEAH_CS"/>
</dbReference>
<dbReference type="GO" id="GO:0005730">
    <property type="term" value="C:nucleolus"/>
    <property type="evidence" value="ECO:0007669"/>
    <property type="project" value="TreeGrafter"/>
</dbReference>
<dbReference type="PROSITE" id="PS51194">
    <property type="entry name" value="HELICASE_CTER"/>
    <property type="match status" value="1"/>
</dbReference>
<dbReference type="InterPro" id="IPR027417">
    <property type="entry name" value="P-loop_NTPase"/>
</dbReference>
<dbReference type="PANTHER" id="PTHR18934">
    <property type="entry name" value="ATP-DEPENDENT RNA HELICASE"/>
    <property type="match status" value="1"/>
</dbReference>
<sequence>MQSVRYLNMHMQYGYFMGQSRRIHPPLCLDHFARLLVWTMRFSRPRYNQKARSHRQAPEDKRKKDEALEEPAVDHEELGASSAPKPTNNREDDDRGSMSKKKRKRFEAYVQKKLKKERRTQLIQSSVKDPSAFISTAHLCSSSVARTQGELKATNAEVESRRRQRARGLISSKQKLRSGYHSQSDTEDGPDPIPAINPFSGAVEICDASSEINNSTKRPHHQASKPTVSPKPPKTGPQQVVFGSALASGAITTHVKGPIKKKRRTNKAPQVFDEDDGDSSDDSESSTHSVSTSSGADSQTQLTSQAGSSSAWSDEEEWTGCDNTFQLDEDPVVTNTPANVPQSIIPFETAPRVKGSIRDWANKQLQLAEGNGSDETFNQSVEEATAATSARTQTPDLNVPPSSATKSTKGTQTRCGPLGASLDLPETPLFLHQKTSHVALERSEEVIASRSLLPVFAEEHTVMDAIRRHPVVVICGETGSGKTTQVPQFLYEAGWGQDGGDNPGLIGVTQPRRVAAGKGIVSHQIRYDTTTSATTKIKFMTDGVILRELAADFLLSKYSVVIVDEAHERSINTDVLIGVLSRIVRLRLKTWMENLPKKKAGMNASICCQPLRLIIMSATLRVSDFTLNRSLFSEPPPVIEVAARQFPVAVHFMRRTPMDYVSEAFTKSAKIHARLPPGGILIFLTGQFEITKLCKKLEQKFGTKSVEARKARKAALQSKPFEYHSAPSFQSNDDRDADDHADTVPEPTTHMDGFPSGEAEMINLEWEDDPEALDTDEEEDLIVEGVELVEDSDVPMYILPLYSLLPTDQQMKVFEEPPPGTRLVVVATNVAETSLTIPNIRYVIDSGRAKERHYDLSTGIQSFEIDWISKASASQRSGRAGRTAPGHCYRLYSSAVYENYFPQFAKPEIQRMPIDGIVLQMKSMHIDTVTNFPFPTPPDRFALRKSEISLAHLGAVAFQQDPSDWFMRGDPGGEGTITDLGRAMAKYPLSPRFARMLVSGFQYDCLPYVIALVSILSIGDPFIHETAIDEDNPSGCLDEHAINETEVLNDANCKAREIRRQKRRQFFKVQQQYASLGGGVSDLFKFLAVVGAYEFGQGTNPSKFCHENFVRPKAMEEIHKLRAQITRIVQVVTSGTGLKVEFSPKLLPPSEFQLKVLRQLITSAFIDQVAIKASKVKSCQSSSGKQGGRNENSNLIAYRAIGIEEDVFIHPSSVLFDSNLHPEPDFIVFQELHRTEKRIWIKGITLINPSWLPVLGKSLCSFSKPLESSTLKNKIKTTAHPTDATERKCFVVPRFGGPTLDVELGPVQMTQRKVGNLWVWV</sequence>
<dbReference type="InterPro" id="IPR014001">
    <property type="entry name" value="Helicase_ATP-bd"/>
</dbReference>
<keyword evidence="4" id="KW-0347">Helicase</keyword>
<comment type="caution">
    <text evidence="9">The sequence shown here is derived from an EMBL/GenBank/DDBJ whole genome shotgun (WGS) entry which is preliminary data.</text>
</comment>
<evidence type="ECO:0000256" key="1">
    <source>
        <dbReference type="ARBA" id="ARBA00008792"/>
    </source>
</evidence>
<evidence type="ECO:0000256" key="5">
    <source>
        <dbReference type="ARBA" id="ARBA00022840"/>
    </source>
</evidence>
<keyword evidence="5" id="KW-0067">ATP-binding</keyword>